<gene>
    <name evidence="1" type="ORF">AGERDE_LOCUS3771</name>
</gene>
<reference evidence="1" key="1">
    <citation type="submission" date="2021-06" db="EMBL/GenBank/DDBJ databases">
        <authorList>
            <person name="Kallberg Y."/>
            <person name="Tangrot J."/>
            <person name="Rosling A."/>
        </authorList>
    </citation>
    <scope>NUCLEOTIDE SEQUENCE</scope>
    <source>
        <strain evidence="1">MT106</strain>
    </source>
</reference>
<accession>A0A9N8WNL7</accession>
<dbReference type="EMBL" id="CAJVPL010000392">
    <property type="protein sequence ID" value="CAG8491408.1"/>
    <property type="molecule type" value="Genomic_DNA"/>
</dbReference>
<dbReference type="Proteomes" id="UP000789831">
    <property type="component" value="Unassembled WGS sequence"/>
</dbReference>
<keyword evidence="2" id="KW-1185">Reference proteome</keyword>
<dbReference type="AlphaFoldDB" id="A0A9N8WNL7"/>
<protein>
    <submittedName>
        <fullName evidence="1">11970_t:CDS:1</fullName>
    </submittedName>
</protein>
<name>A0A9N8WNL7_9GLOM</name>
<evidence type="ECO:0000313" key="1">
    <source>
        <dbReference type="EMBL" id="CAG8491408.1"/>
    </source>
</evidence>
<organism evidence="1 2">
    <name type="scientific">Ambispora gerdemannii</name>
    <dbReference type="NCBI Taxonomy" id="144530"/>
    <lineage>
        <taxon>Eukaryota</taxon>
        <taxon>Fungi</taxon>
        <taxon>Fungi incertae sedis</taxon>
        <taxon>Mucoromycota</taxon>
        <taxon>Glomeromycotina</taxon>
        <taxon>Glomeromycetes</taxon>
        <taxon>Archaeosporales</taxon>
        <taxon>Ambisporaceae</taxon>
        <taxon>Ambispora</taxon>
    </lineage>
</organism>
<proteinExistence type="predicted"/>
<comment type="caution">
    <text evidence="1">The sequence shown here is derived from an EMBL/GenBank/DDBJ whole genome shotgun (WGS) entry which is preliminary data.</text>
</comment>
<sequence>MAVVCFSPPPHQSKVTSTHRLQTKEHNTYCRRMVSKFVATHLFRPPPTCLLLYYKTCGPFRRYICQQQELAESIAAIFIC</sequence>
<evidence type="ECO:0000313" key="2">
    <source>
        <dbReference type="Proteomes" id="UP000789831"/>
    </source>
</evidence>